<protein>
    <submittedName>
        <fullName evidence="2">Uncharacterized protein</fullName>
    </submittedName>
</protein>
<keyword evidence="1" id="KW-0812">Transmembrane</keyword>
<gene>
    <name evidence="2" type="ORF">NP493_985g00049</name>
</gene>
<proteinExistence type="predicted"/>
<evidence type="ECO:0000313" key="3">
    <source>
        <dbReference type="Proteomes" id="UP001209878"/>
    </source>
</evidence>
<reference evidence="2" key="1">
    <citation type="journal article" date="2023" name="Mol. Biol. Evol.">
        <title>Third-Generation Sequencing Reveals the Adaptive Role of the Epigenome in Three Deep-Sea Polychaetes.</title>
        <authorList>
            <person name="Perez M."/>
            <person name="Aroh O."/>
            <person name="Sun Y."/>
            <person name="Lan Y."/>
            <person name="Juniper S.K."/>
            <person name="Young C.R."/>
            <person name="Angers B."/>
            <person name="Qian P.Y."/>
        </authorList>
    </citation>
    <scope>NUCLEOTIDE SEQUENCE</scope>
    <source>
        <strain evidence="2">R07B-5</strain>
    </source>
</reference>
<feature type="transmembrane region" description="Helical" evidence="1">
    <location>
        <begin position="20"/>
        <end position="43"/>
    </location>
</feature>
<sequence length="106" mass="11928">MAVVIRVLINCNIPASSTVILATLTFVALLSVIVVIMWLLLFLGSVSKCPFCNVGVLSRCLFHCRVFWSTTLRMSCTVTTCQCIDDHTCYNSCTNKYWQDVYGFPF</sequence>
<evidence type="ECO:0000256" key="1">
    <source>
        <dbReference type="SAM" id="Phobius"/>
    </source>
</evidence>
<name>A0AAD9NJ46_RIDPI</name>
<dbReference type="EMBL" id="JAODUO010000984">
    <property type="protein sequence ID" value="KAK2172207.1"/>
    <property type="molecule type" value="Genomic_DNA"/>
</dbReference>
<accession>A0AAD9NJ46</accession>
<comment type="caution">
    <text evidence="2">The sequence shown here is derived from an EMBL/GenBank/DDBJ whole genome shotgun (WGS) entry which is preliminary data.</text>
</comment>
<keyword evidence="3" id="KW-1185">Reference proteome</keyword>
<dbReference type="AlphaFoldDB" id="A0AAD9NJ46"/>
<keyword evidence="1" id="KW-0472">Membrane</keyword>
<evidence type="ECO:0000313" key="2">
    <source>
        <dbReference type="EMBL" id="KAK2172207.1"/>
    </source>
</evidence>
<organism evidence="2 3">
    <name type="scientific">Ridgeia piscesae</name>
    <name type="common">Tubeworm</name>
    <dbReference type="NCBI Taxonomy" id="27915"/>
    <lineage>
        <taxon>Eukaryota</taxon>
        <taxon>Metazoa</taxon>
        <taxon>Spiralia</taxon>
        <taxon>Lophotrochozoa</taxon>
        <taxon>Annelida</taxon>
        <taxon>Polychaeta</taxon>
        <taxon>Sedentaria</taxon>
        <taxon>Canalipalpata</taxon>
        <taxon>Sabellida</taxon>
        <taxon>Siboglinidae</taxon>
        <taxon>Ridgeia</taxon>
    </lineage>
</organism>
<dbReference type="Proteomes" id="UP001209878">
    <property type="component" value="Unassembled WGS sequence"/>
</dbReference>
<keyword evidence="1" id="KW-1133">Transmembrane helix</keyword>